<feature type="domain" description="CNNM transmembrane" evidence="18">
    <location>
        <begin position="1"/>
        <end position="201"/>
    </location>
</feature>
<dbReference type="PANTHER" id="PTHR22777:SF16">
    <property type="entry name" value="POLYAMINE EXPORT PROTEIN"/>
    <property type="match status" value="1"/>
</dbReference>
<dbReference type="eggNOG" id="COG1253">
    <property type="taxonomic scope" value="Bacteria"/>
</dbReference>
<dbReference type="InterPro" id="IPR002550">
    <property type="entry name" value="CNNM"/>
</dbReference>
<evidence type="ECO:0000256" key="16">
    <source>
        <dbReference type="SAM" id="Phobius"/>
    </source>
</evidence>
<keyword evidence="6 15" id="KW-0812">Transmembrane</keyword>
<comment type="similarity">
    <text evidence="12">Belongs to the UPF0053 family. PaeA subfamily.</text>
</comment>
<evidence type="ECO:0000259" key="18">
    <source>
        <dbReference type="PROSITE" id="PS51846"/>
    </source>
</evidence>
<keyword evidence="4" id="KW-1003">Cell membrane</keyword>
<feature type="transmembrane region" description="Helical" evidence="16">
    <location>
        <begin position="57"/>
        <end position="78"/>
    </location>
</feature>
<dbReference type="Gene3D" id="3.10.580.10">
    <property type="entry name" value="CBS-domain"/>
    <property type="match status" value="1"/>
</dbReference>
<feature type="domain" description="CBS" evidence="17">
    <location>
        <begin position="286"/>
        <end position="343"/>
    </location>
</feature>
<evidence type="ECO:0000256" key="11">
    <source>
        <dbReference type="ARBA" id="ARBA00037177"/>
    </source>
</evidence>
<evidence type="ECO:0000256" key="3">
    <source>
        <dbReference type="ARBA" id="ARBA00022448"/>
    </source>
</evidence>
<dbReference type="InterPro" id="IPR005170">
    <property type="entry name" value="Transptr-assoc_dom"/>
</dbReference>
<protein>
    <recommendedName>
        <fullName evidence="13">Polyamine export protein</fullName>
    </recommendedName>
</protein>
<evidence type="ECO:0000256" key="7">
    <source>
        <dbReference type="ARBA" id="ARBA00022737"/>
    </source>
</evidence>
<dbReference type="KEGG" id="rgi:RGI145_10835"/>
<evidence type="ECO:0000256" key="9">
    <source>
        <dbReference type="ARBA" id="ARBA00023122"/>
    </source>
</evidence>
<dbReference type="InterPro" id="IPR036318">
    <property type="entry name" value="FAD-bd_PCMH-like_sf"/>
</dbReference>
<evidence type="ECO:0000256" key="6">
    <source>
        <dbReference type="ARBA" id="ARBA00022692"/>
    </source>
</evidence>
<dbReference type="SMART" id="SM01091">
    <property type="entry name" value="CorC_HlyC"/>
    <property type="match status" value="1"/>
</dbReference>
<evidence type="ECO:0000256" key="5">
    <source>
        <dbReference type="ARBA" id="ARBA00022519"/>
    </source>
</evidence>
<dbReference type="PROSITE" id="PS51371">
    <property type="entry name" value="CBS"/>
    <property type="match status" value="2"/>
</dbReference>
<dbReference type="CDD" id="cd04590">
    <property type="entry name" value="CBS_pair_CorC_HlyC_assoc"/>
    <property type="match status" value="1"/>
</dbReference>
<evidence type="ECO:0000259" key="17">
    <source>
        <dbReference type="PROSITE" id="PS51371"/>
    </source>
</evidence>
<evidence type="ECO:0000256" key="13">
    <source>
        <dbReference type="ARBA" id="ARBA00039818"/>
    </source>
</evidence>
<dbReference type="EMBL" id="CP015583">
    <property type="protein sequence ID" value="APT57520.1"/>
    <property type="molecule type" value="Genomic_DNA"/>
</dbReference>
<evidence type="ECO:0000256" key="8">
    <source>
        <dbReference type="ARBA" id="ARBA00022989"/>
    </source>
</evidence>
<sequence>MDIALGLFLTFLLVVASVVISLAEISFAAARETRLRVLAQEGDLRASRFLALRRDTASVVTAIQICLNAVGVLGGVVGEGLLSPPFSAALMEAGLSPATAATAGSILSFLLVTMLFVLLADLVPKRIAMQAPEKVALSVGWFPALAVQVLRPLVFVFSRLADAVLRMLGMPTTSVAELVTAEELRATLAAGVTSGALEAGEHRLIENVLALRERTAASAMTARDEIIYLDIKESPEVWQEKVRRHPYSRYPVCDGSLDRVLGLTRAEDVLAAVLNEGPGGIDPARLRRDAPVVPDTLDLWEVLSQFEAQKAGFAVVVSEYAMVVGVITYKDVLAVLVGGLADPFEESVIVQRDENSWLVDGIAPMADVVQTLGIPISPDSGPYETAGGFVMHHLRRVPRKADKMEIAGFTFEVVDVEGFRVNQLLVTRRALPREPA</sequence>
<dbReference type="Pfam" id="PF00571">
    <property type="entry name" value="CBS"/>
    <property type="match status" value="1"/>
</dbReference>
<feature type="transmembrane region" description="Helical" evidence="16">
    <location>
        <begin position="98"/>
        <end position="123"/>
    </location>
</feature>
<feature type="transmembrane region" description="Helical" evidence="16">
    <location>
        <begin position="6"/>
        <end position="30"/>
    </location>
</feature>
<evidence type="ECO:0000313" key="19">
    <source>
        <dbReference type="EMBL" id="APT57520.1"/>
    </source>
</evidence>
<dbReference type="InterPro" id="IPR046342">
    <property type="entry name" value="CBS_dom_sf"/>
</dbReference>
<dbReference type="InterPro" id="IPR016169">
    <property type="entry name" value="FAD-bd_PCMH_sub2"/>
</dbReference>
<dbReference type="RefSeq" id="WP_075798353.1">
    <property type="nucleotide sequence ID" value="NZ_CP015583.1"/>
</dbReference>
<comment type="function">
    <text evidence="11">Involved in cadaverine and putrescine tolerance in stationary phase. May facilitate the efflux of both cadaverine and putrescine from the cytoplasm, reducing potentially toxic levels under certain stress conditions.</text>
</comment>
<evidence type="ECO:0000256" key="4">
    <source>
        <dbReference type="ARBA" id="ARBA00022475"/>
    </source>
</evidence>
<dbReference type="SUPFAM" id="SSF56176">
    <property type="entry name" value="FAD-binding/transporter-associated domain-like"/>
    <property type="match status" value="1"/>
</dbReference>
<evidence type="ECO:0000313" key="20">
    <source>
        <dbReference type="Proteomes" id="UP000185494"/>
    </source>
</evidence>
<name>A0A1L7AFM7_9PROT</name>
<evidence type="ECO:0000256" key="12">
    <source>
        <dbReference type="ARBA" id="ARBA00038280"/>
    </source>
</evidence>
<feature type="transmembrane region" description="Helical" evidence="16">
    <location>
        <begin position="135"/>
        <end position="157"/>
    </location>
</feature>
<keyword evidence="7" id="KW-0677">Repeat</keyword>
<keyword evidence="5" id="KW-0997">Cell inner membrane</keyword>
<dbReference type="GO" id="GO:0050660">
    <property type="term" value="F:flavin adenine dinucleotide binding"/>
    <property type="evidence" value="ECO:0007669"/>
    <property type="project" value="InterPro"/>
</dbReference>
<dbReference type="Proteomes" id="UP000185494">
    <property type="component" value="Chromosome 1"/>
</dbReference>
<proteinExistence type="inferred from homology"/>
<keyword evidence="8 15" id="KW-1133">Transmembrane helix</keyword>
<evidence type="ECO:0000256" key="10">
    <source>
        <dbReference type="ARBA" id="ARBA00023136"/>
    </source>
</evidence>
<organism evidence="19 20">
    <name type="scientific">Roseomonas gilardii</name>
    <dbReference type="NCBI Taxonomy" id="257708"/>
    <lineage>
        <taxon>Bacteria</taxon>
        <taxon>Pseudomonadati</taxon>
        <taxon>Pseudomonadota</taxon>
        <taxon>Alphaproteobacteria</taxon>
        <taxon>Acetobacterales</taxon>
        <taxon>Roseomonadaceae</taxon>
        <taxon>Roseomonas</taxon>
    </lineage>
</organism>
<keyword evidence="3" id="KW-0813">Transport</keyword>
<dbReference type="InterPro" id="IPR044751">
    <property type="entry name" value="Ion_transp-like_CBS"/>
</dbReference>
<dbReference type="PROSITE" id="PS51846">
    <property type="entry name" value="CNNM"/>
    <property type="match status" value="1"/>
</dbReference>
<dbReference type="PANTHER" id="PTHR22777">
    <property type="entry name" value="HEMOLYSIN-RELATED"/>
    <property type="match status" value="1"/>
</dbReference>
<dbReference type="GO" id="GO:0005886">
    <property type="term" value="C:plasma membrane"/>
    <property type="evidence" value="ECO:0007669"/>
    <property type="project" value="UniProtKB-SubCell"/>
</dbReference>
<dbReference type="SUPFAM" id="SSF54631">
    <property type="entry name" value="CBS-domain pair"/>
    <property type="match status" value="1"/>
</dbReference>
<dbReference type="Pfam" id="PF01595">
    <property type="entry name" value="CNNM"/>
    <property type="match status" value="1"/>
</dbReference>
<keyword evidence="10 15" id="KW-0472">Membrane</keyword>
<dbReference type="InterPro" id="IPR000644">
    <property type="entry name" value="CBS_dom"/>
</dbReference>
<evidence type="ECO:0000256" key="15">
    <source>
        <dbReference type="PROSITE-ProRule" id="PRU01193"/>
    </source>
</evidence>
<accession>A0A1L7AFM7</accession>
<evidence type="ECO:0000256" key="2">
    <source>
        <dbReference type="ARBA" id="ARBA00006446"/>
    </source>
</evidence>
<comment type="similarity">
    <text evidence="2">Belongs to the UPF0053 family. Hemolysin C subfamily.</text>
</comment>
<feature type="domain" description="CBS" evidence="17">
    <location>
        <begin position="220"/>
        <end position="279"/>
    </location>
</feature>
<dbReference type="Gene3D" id="3.30.465.10">
    <property type="match status" value="1"/>
</dbReference>
<dbReference type="AlphaFoldDB" id="A0A1L7AFM7"/>
<evidence type="ECO:0000256" key="1">
    <source>
        <dbReference type="ARBA" id="ARBA00004429"/>
    </source>
</evidence>
<keyword evidence="9 14" id="KW-0129">CBS domain</keyword>
<evidence type="ECO:0000256" key="14">
    <source>
        <dbReference type="PROSITE-ProRule" id="PRU00703"/>
    </source>
</evidence>
<reference evidence="19 20" key="1">
    <citation type="submission" date="2016-05" db="EMBL/GenBank/DDBJ databases">
        <title>Complete Genome and Methylome Analysis of Psychrotrophic Bacterial Isolates from Antarctic Lake Untersee.</title>
        <authorList>
            <person name="Fomenkov A."/>
            <person name="Akimov V.N."/>
            <person name="Vasilyeva L.V."/>
            <person name="Andersen D."/>
            <person name="Vincze T."/>
            <person name="Roberts R.J."/>
        </authorList>
    </citation>
    <scope>NUCLEOTIDE SEQUENCE [LARGE SCALE GENOMIC DNA]</scope>
    <source>
        <strain evidence="19 20">U14-5</strain>
    </source>
</reference>
<gene>
    <name evidence="19" type="ORF">RGI145_10835</name>
</gene>
<dbReference type="STRING" id="257708.RGI145_10835"/>
<comment type="subcellular location">
    <subcellularLocation>
        <location evidence="1">Cell inner membrane</location>
        <topology evidence="1">Multi-pass membrane protein</topology>
    </subcellularLocation>
</comment>
<dbReference type="Pfam" id="PF03471">
    <property type="entry name" value="CorC_HlyC"/>
    <property type="match status" value="1"/>
</dbReference>
<dbReference type="SMART" id="SM00116">
    <property type="entry name" value="CBS"/>
    <property type="match status" value="2"/>
</dbReference>